<evidence type="ECO:0000259" key="7">
    <source>
        <dbReference type="PROSITE" id="PS51201"/>
    </source>
</evidence>
<dbReference type="Proteomes" id="UP000253570">
    <property type="component" value="Unassembled WGS sequence"/>
</dbReference>
<keyword evidence="4" id="KW-0630">Potassium</keyword>
<dbReference type="InterPro" id="IPR003148">
    <property type="entry name" value="RCK_N"/>
</dbReference>
<gene>
    <name evidence="9" type="ORF">DBW71_05825</name>
</gene>
<dbReference type="Gene3D" id="3.30.70.1450">
    <property type="entry name" value="Regulator of K+ conductance, C-terminal domain"/>
    <property type="match status" value="2"/>
</dbReference>
<evidence type="ECO:0000313" key="10">
    <source>
        <dbReference type="Proteomes" id="UP000253570"/>
    </source>
</evidence>
<organism evidence="9 10">
    <name type="scientific">PS1 clade bacterium</name>
    <dbReference type="NCBI Taxonomy" id="2175152"/>
    <lineage>
        <taxon>Bacteria</taxon>
        <taxon>Pseudomonadati</taxon>
        <taxon>Pseudomonadota</taxon>
        <taxon>Alphaproteobacteria</taxon>
        <taxon>PS1 clade</taxon>
    </lineage>
</organism>
<dbReference type="PROSITE" id="PS51201">
    <property type="entry name" value="RCK_N"/>
    <property type="match status" value="2"/>
</dbReference>
<evidence type="ECO:0000313" key="9">
    <source>
        <dbReference type="EMBL" id="RCL72233.1"/>
    </source>
</evidence>
<dbReference type="InterPro" id="IPR036291">
    <property type="entry name" value="NAD(P)-bd_dom_sf"/>
</dbReference>
<reference evidence="9 10" key="1">
    <citation type="journal article" date="2018" name="Microbiome">
        <title>Fine metagenomic profile of the Mediterranean stratified and mixed water columns revealed by assembly and recruitment.</title>
        <authorList>
            <person name="Haro-Moreno J.M."/>
            <person name="Lopez-Perez M."/>
            <person name="De La Torre J.R."/>
            <person name="Picazo A."/>
            <person name="Camacho A."/>
            <person name="Rodriguez-Valera F."/>
        </authorList>
    </citation>
    <scope>NUCLEOTIDE SEQUENCE [LARGE SCALE GENOMIC DNA]</scope>
    <source>
        <strain evidence="9">MED-G57</strain>
    </source>
</reference>
<dbReference type="InterPro" id="IPR006037">
    <property type="entry name" value="RCK_C"/>
</dbReference>
<dbReference type="Pfam" id="PF02254">
    <property type="entry name" value="TrkA_N"/>
    <property type="match status" value="2"/>
</dbReference>
<dbReference type="InterPro" id="IPR036721">
    <property type="entry name" value="RCK_C_sf"/>
</dbReference>
<keyword evidence="5" id="KW-0520">NAD</keyword>
<dbReference type="Gene3D" id="3.40.50.720">
    <property type="entry name" value="NAD(P)-binding Rossmann-like Domain"/>
    <property type="match status" value="2"/>
</dbReference>
<dbReference type="PANTHER" id="PTHR43833">
    <property type="entry name" value="POTASSIUM CHANNEL PROTEIN 2-RELATED-RELATED"/>
    <property type="match status" value="1"/>
</dbReference>
<dbReference type="NCBIfam" id="NF007030">
    <property type="entry name" value="PRK09496.1-1"/>
    <property type="match status" value="1"/>
</dbReference>
<protein>
    <recommendedName>
        <fullName evidence="1">Trk system potassium uptake protein TrkA</fullName>
    </recommendedName>
</protein>
<dbReference type="NCBIfam" id="NF007039">
    <property type="entry name" value="PRK09496.3-2"/>
    <property type="match status" value="1"/>
</dbReference>
<evidence type="ECO:0000256" key="5">
    <source>
        <dbReference type="ARBA" id="ARBA00023027"/>
    </source>
</evidence>
<dbReference type="AlphaFoldDB" id="A0A368DLT6"/>
<dbReference type="InterPro" id="IPR006036">
    <property type="entry name" value="K_uptake_TrkA"/>
</dbReference>
<keyword evidence="3" id="KW-0633">Potassium transport</keyword>
<keyword evidence="6" id="KW-0406">Ion transport</keyword>
<evidence type="ECO:0000256" key="3">
    <source>
        <dbReference type="ARBA" id="ARBA00022538"/>
    </source>
</evidence>
<evidence type="ECO:0000256" key="1">
    <source>
        <dbReference type="ARBA" id="ARBA00017378"/>
    </source>
</evidence>
<name>A0A368DLT6_9PROT</name>
<dbReference type="GO" id="GO:0005886">
    <property type="term" value="C:plasma membrane"/>
    <property type="evidence" value="ECO:0007669"/>
    <property type="project" value="InterPro"/>
</dbReference>
<dbReference type="PANTHER" id="PTHR43833:SF5">
    <property type="entry name" value="TRK SYSTEM POTASSIUM UPTAKE PROTEIN TRKA"/>
    <property type="match status" value="1"/>
</dbReference>
<comment type="caution">
    <text evidence="9">The sequence shown here is derived from an EMBL/GenBank/DDBJ whole genome shotgun (WGS) entry which is preliminary data.</text>
</comment>
<accession>A0A368DLT6</accession>
<dbReference type="SUPFAM" id="SSF51735">
    <property type="entry name" value="NAD(P)-binding Rossmann-fold domains"/>
    <property type="match status" value="2"/>
</dbReference>
<dbReference type="GO" id="GO:0015079">
    <property type="term" value="F:potassium ion transmembrane transporter activity"/>
    <property type="evidence" value="ECO:0007669"/>
    <property type="project" value="InterPro"/>
</dbReference>
<dbReference type="PROSITE" id="PS51202">
    <property type="entry name" value="RCK_C"/>
    <property type="match status" value="2"/>
</dbReference>
<proteinExistence type="predicted"/>
<evidence type="ECO:0000256" key="4">
    <source>
        <dbReference type="ARBA" id="ARBA00022958"/>
    </source>
</evidence>
<dbReference type="EMBL" id="QOQD01000016">
    <property type="protein sequence ID" value="RCL72233.1"/>
    <property type="molecule type" value="Genomic_DNA"/>
</dbReference>
<feature type="domain" description="RCK N-terminal" evidence="7">
    <location>
        <begin position="233"/>
        <end position="352"/>
    </location>
</feature>
<feature type="domain" description="RCK C-terminal" evidence="8">
    <location>
        <begin position="372"/>
        <end position="453"/>
    </location>
</feature>
<dbReference type="NCBIfam" id="NF007032">
    <property type="entry name" value="PRK09496.1-4"/>
    <property type="match status" value="1"/>
</dbReference>
<keyword evidence="2" id="KW-0813">Transport</keyword>
<dbReference type="NCBIfam" id="NF007031">
    <property type="entry name" value="PRK09496.1-2"/>
    <property type="match status" value="1"/>
</dbReference>
<sequence length="458" mass="50384">MKILICGAGQVGYGIAEQLSEQKNDVTVIDNDQQLIENINTSLDVRTINGSGSFPDILDNAGAKDADVIIAVTQADEVNMIICHMAQILFEIPTKIARIRSSNFLNPLYENIFTRENIPIDVIISPEKEIAESILKNLSLPGAFEILEFGDSKITLLGVDIEDNCKVVDTKLGNLTNQYPDLICTVVGINRGNDIIVPTQKDVLKVGDEIYLVCESEQVNKVLSILGHTESEAHNIIIAGSGNVGLLLAKSLESSKSNINVKLIELDKEIAERAAASLSKSIVLNGNILDKHLLDEAGIDKSDAFVALTNNDNINFISSVIAKEMGAKQTLSLLVDNSYNDLQDRLGIDTLINPRATTISSILRYLRKGRIRDAHSLYNGQVEVVEAEVVEASPLIGKQLKEADIPDGLRFGAILRNEQVFRPDGETRIELHDRIVILSLTESIHDVEHFFRTSQDYY</sequence>
<feature type="domain" description="RCK N-terminal" evidence="7">
    <location>
        <begin position="1"/>
        <end position="124"/>
    </location>
</feature>
<dbReference type="InterPro" id="IPR050721">
    <property type="entry name" value="Trk_Ktr_HKT_K-transport"/>
</dbReference>
<dbReference type="SUPFAM" id="SSF116726">
    <property type="entry name" value="TrkA C-terminal domain-like"/>
    <property type="match status" value="2"/>
</dbReference>
<feature type="domain" description="RCK C-terminal" evidence="8">
    <location>
        <begin position="144"/>
        <end position="228"/>
    </location>
</feature>
<evidence type="ECO:0000256" key="6">
    <source>
        <dbReference type="ARBA" id="ARBA00023065"/>
    </source>
</evidence>
<dbReference type="PRINTS" id="PR00335">
    <property type="entry name" value="KUPTAKETRKA"/>
</dbReference>
<evidence type="ECO:0000259" key="8">
    <source>
        <dbReference type="PROSITE" id="PS51202"/>
    </source>
</evidence>
<evidence type="ECO:0000256" key="2">
    <source>
        <dbReference type="ARBA" id="ARBA00022448"/>
    </source>
</evidence>
<dbReference type="Pfam" id="PF02080">
    <property type="entry name" value="TrkA_C"/>
    <property type="match status" value="2"/>
</dbReference>